<dbReference type="PROSITE" id="PS50003">
    <property type="entry name" value="PH_DOMAIN"/>
    <property type="match status" value="1"/>
</dbReference>
<dbReference type="WBParaSite" id="BXY_0747900.1">
    <property type="protein sequence ID" value="BXY_0747900.1"/>
    <property type="gene ID" value="BXY_0747900"/>
</dbReference>
<proteinExistence type="predicted"/>
<evidence type="ECO:0000256" key="3">
    <source>
        <dbReference type="ARBA" id="ARBA00022833"/>
    </source>
</evidence>
<dbReference type="GO" id="GO:0008270">
    <property type="term" value="F:zinc ion binding"/>
    <property type="evidence" value="ECO:0007669"/>
    <property type="project" value="UniProtKB-KW"/>
</dbReference>
<keyword evidence="3" id="KW-0862">Zinc</keyword>
<keyword evidence="1" id="KW-0479">Metal-binding</keyword>
<dbReference type="GO" id="GO:0005769">
    <property type="term" value="C:early endosome"/>
    <property type="evidence" value="ECO:0007669"/>
    <property type="project" value="TreeGrafter"/>
</dbReference>
<dbReference type="SUPFAM" id="SSF50729">
    <property type="entry name" value="PH domain-like"/>
    <property type="match status" value="1"/>
</dbReference>
<name>A0A1I7S398_BURXY</name>
<dbReference type="AlphaFoldDB" id="A0A1I7S398"/>
<dbReference type="EMBL" id="CAJFCV020000004">
    <property type="protein sequence ID" value="CAG9116159.1"/>
    <property type="molecule type" value="Genomic_DNA"/>
</dbReference>
<evidence type="ECO:0000313" key="9">
    <source>
        <dbReference type="Proteomes" id="UP000095284"/>
    </source>
</evidence>
<gene>
    <name evidence="8" type="ORF">BXYJ_LOCUS9287</name>
</gene>
<dbReference type="SMART" id="SM00233">
    <property type="entry name" value="PH"/>
    <property type="match status" value="1"/>
</dbReference>
<dbReference type="Proteomes" id="UP000095284">
    <property type="component" value="Unplaced"/>
</dbReference>
<feature type="compositionally biased region" description="Basic and acidic residues" evidence="5">
    <location>
        <begin position="230"/>
        <end position="253"/>
    </location>
</feature>
<dbReference type="Gene3D" id="2.30.29.30">
    <property type="entry name" value="Pleckstrin-homology domain (PH domain)/Phosphotyrosine-binding domain (PTB)"/>
    <property type="match status" value="1"/>
</dbReference>
<dbReference type="Gene3D" id="3.30.40.10">
    <property type="entry name" value="Zinc/RING finger domain, C3HC4 (zinc finger)"/>
    <property type="match status" value="1"/>
</dbReference>
<dbReference type="InterPro" id="IPR000306">
    <property type="entry name" value="Znf_FYVE"/>
</dbReference>
<evidence type="ECO:0000313" key="10">
    <source>
        <dbReference type="Proteomes" id="UP000659654"/>
    </source>
</evidence>
<keyword evidence="2 4" id="KW-0863">Zinc-finger</keyword>
<evidence type="ECO:0000259" key="7">
    <source>
        <dbReference type="PROSITE" id="PS50178"/>
    </source>
</evidence>
<dbReference type="PROSITE" id="PS50178">
    <property type="entry name" value="ZF_FYVE"/>
    <property type="match status" value="1"/>
</dbReference>
<dbReference type="eggNOG" id="KOG1729">
    <property type="taxonomic scope" value="Eukaryota"/>
</dbReference>
<evidence type="ECO:0000313" key="8">
    <source>
        <dbReference type="EMBL" id="CAD5226742.1"/>
    </source>
</evidence>
<dbReference type="Pfam" id="PF01363">
    <property type="entry name" value="FYVE"/>
    <property type="match status" value="1"/>
</dbReference>
<evidence type="ECO:0000313" key="11">
    <source>
        <dbReference type="WBParaSite" id="BXY_0747900.1"/>
    </source>
</evidence>
<dbReference type="EMBL" id="CAJFDI010000004">
    <property type="protein sequence ID" value="CAD5226742.1"/>
    <property type="molecule type" value="Genomic_DNA"/>
</dbReference>
<dbReference type="InterPro" id="IPR037871">
    <property type="entry name" value="PH_Phafin"/>
</dbReference>
<dbReference type="SUPFAM" id="SSF57903">
    <property type="entry name" value="FYVE/PHD zinc finger"/>
    <property type="match status" value="1"/>
</dbReference>
<sequence>MVDHLKQTDINARRIQNVEVAFGSSGIPLQHFNRVLIGEGVLMKMCRKKAKPRQFFLFNDILVYGTILMSKRKFTKQRIIPLEEVQIENVEDEGESKYGFLVKTRTKSFVLYAISESEKEQWMSHIVKCVSTVLKEGKEPAQDHAAVWVPDSEAEFCMVCHNTHFTVIQRRHHCRSCGKVVCGSCSTRTFTLEGISKKPVRVCDICYNKLCQRFKAAPQALNDSSDSDDDTGHQDHEFATFYHEKEEGPEKLV</sequence>
<dbReference type="InterPro" id="IPR051765">
    <property type="entry name" value="PH_domain-containing_F"/>
</dbReference>
<evidence type="ECO:0000256" key="1">
    <source>
        <dbReference type="ARBA" id="ARBA00022723"/>
    </source>
</evidence>
<dbReference type="CDD" id="cd01218">
    <property type="entry name" value="PH_Phafin2-like"/>
    <property type="match status" value="1"/>
</dbReference>
<dbReference type="OrthoDB" id="70570at2759"/>
<feature type="region of interest" description="Disordered" evidence="5">
    <location>
        <begin position="221"/>
        <end position="253"/>
    </location>
</feature>
<evidence type="ECO:0000259" key="6">
    <source>
        <dbReference type="PROSITE" id="PS50003"/>
    </source>
</evidence>
<feature type="domain" description="PH" evidence="6">
    <location>
        <begin position="35"/>
        <end position="131"/>
    </location>
</feature>
<dbReference type="Pfam" id="PF00169">
    <property type="entry name" value="PH"/>
    <property type="match status" value="1"/>
</dbReference>
<keyword evidence="10" id="KW-1185">Reference proteome</keyword>
<dbReference type="PANTHER" id="PTHR46280">
    <property type="entry name" value="PLECKSTRIN HOMOLOGY DOMAIN-CONTAINING FAMILY F MEMBER 2-RELATED"/>
    <property type="match status" value="1"/>
</dbReference>
<dbReference type="SMART" id="SM00064">
    <property type="entry name" value="FYVE"/>
    <property type="match status" value="1"/>
</dbReference>
<dbReference type="GO" id="GO:0008333">
    <property type="term" value="P:endosome to lysosome transport"/>
    <property type="evidence" value="ECO:0007669"/>
    <property type="project" value="TreeGrafter"/>
</dbReference>
<dbReference type="SMR" id="A0A1I7S398"/>
<evidence type="ECO:0000256" key="4">
    <source>
        <dbReference type="PROSITE-ProRule" id="PRU00091"/>
    </source>
</evidence>
<dbReference type="Proteomes" id="UP000582659">
    <property type="component" value="Unassembled WGS sequence"/>
</dbReference>
<dbReference type="PANTHER" id="PTHR46280:SF3">
    <property type="entry name" value="PLECKSTRIN HOMOLOGY DOMAIN-CONTAINING FAMILY F MEMBER 1 HOMOLOG"/>
    <property type="match status" value="1"/>
</dbReference>
<dbReference type="InterPro" id="IPR011011">
    <property type="entry name" value="Znf_FYVE_PHD"/>
</dbReference>
<dbReference type="GO" id="GO:0007032">
    <property type="term" value="P:endosome organization"/>
    <property type="evidence" value="ECO:0007669"/>
    <property type="project" value="TreeGrafter"/>
</dbReference>
<dbReference type="GO" id="GO:0035091">
    <property type="term" value="F:phosphatidylinositol binding"/>
    <property type="evidence" value="ECO:0007669"/>
    <property type="project" value="TreeGrafter"/>
</dbReference>
<organism evidence="9 11">
    <name type="scientific">Bursaphelenchus xylophilus</name>
    <name type="common">Pinewood nematode worm</name>
    <name type="synonym">Aphelenchoides xylophilus</name>
    <dbReference type="NCBI Taxonomy" id="6326"/>
    <lineage>
        <taxon>Eukaryota</taxon>
        <taxon>Metazoa</taxon>
        <taxon>Ecdysozoa</taxon>
        <taxon>Nematoda</taxon>
        <taxon>Chromadorea</taxon>
        <taxon>Rhabditida</taxon>
        <taxon>Tylenchina</taxon>
        <taxon>Tylenchomorpha</taxon>
        <taxon>Aphelenchoidea</taxon>
        <taxon>Aphelenchoididae</taxon>
        <taxon>Bursaphelenchus</taxon>
    </lineage>
</organism>
<dbReference type="Proteomes" id="UP000659654">
    <property type="component" value="Unassembled WGS sequence"/>
</dbReference>
<reference evidence="11" key="1">
    <citation type="submission" date="2016-11" db="UniProtKB">
        <authorList>
            <consortium name="WormBaseParasite"/>
        </authorList>
    </citation>
    <scope>IDENTIFICATION</scope>
</reference>
<feature type="domain" description="FYVE-type" evidence="7">
    <location>
        <begin position="151"/>
        <end position="211"/>
    </location>
</feature>
<protein>
    <submittedName>
        <fullName evidence="8">(pine wood nematode) hypothetical protein</fullName>
    </submittedName>
</protein>
<evidence type="ECO:0000256" key="5">
    <source>
        <dbReference type="SAM" id="MobiDB-lite"/>
    </source>
</evidence>
<dbReference type="InterPro" id="IPR013083">
    <property type="entry name" value="Znf_RING/FYVE/PHD"/>
</dbReference>
<evidence type="ECO:0000256" key="2">
    <source>
        <dbReference type="ARBA" id="ARBA00022771"/>
    </source>
</evidence>
<reference evidence="8" key="2">
    <citation type="submission" date="2020-09" db="EMBL/GenBank/DDBJ databases">
        <authorList>
            <person name="Kikuchi T."/>
        </authorList>
    </citation>
    <scope>NUCLEOTIDE SEQUENCE</scope>
    <source>
        <strain evidence="8">Ka4C1</strain>
    </source>
</reference>
<dbReference type="InterPro" id="IPR001849">
    <property type="entry name" value="PH_domain"/>
</dbReference>
<dbReference type="InterPro" id="IPR011993">
    <property type="entry name" value="PH-like_dom_sf"/>
</dbReference>
<accession>A0A1I7S398</accession>
<dbReference type="InterPro" id="IPR017455">
    <property type="entry name" value="Znf_FYVE-rel"/>
</dbReference>